<feature type="chain" id="PRO_5021812876" description="Tetratricopeptide repeat protein" evidence="2">
    <location>
        <begin position="24"/>
        <end position="263"/>
    </location>
</feature>
<evidence type="ECO:0000256" key="2">
    <source>
        <dbReference type="SAM" id="SignalP"/>
    </source>
</evidence>
<evidence type="ECO:0000313" key="4">
    <source>
        <dbReference type="Proteomes" id="UP000317624"/>
    </source>
</evidence>
<sequence length="263" mass="29647">MKTRLLLLTLALPMLCSAQSYQAKDDTAFPAAKHNFHYVGDDKPLKDTDFAGTDLAGRPVSVPPPSQQPPSLVATPHPIEVAESERAYSDGRLADAIAAVAEVAKLEPADPTVLYCYARALYRDNDTREQSYPVYHRLIALLDMYGRENAYTVTVYLPFLEAYFKLATLQLDAQQWEAASYNLSRAAAALQTMPNAAAQNALLREQILQYQTECFANLHNSKLCRYFGQRTLHFFPKNRYVKQYLAALPKPKRQQQRSPTKSR</sequence>
<dbReference type="OrthoDB" id="879440at2"/>
<dbReference type="InterPro" id="IPR011990">
    <property type="entry name" value="TPR-like_helical_dom_sf"/>
</dbReference>
<feature type="signal peptide" evidence="2">
    <location>
        <begin position="1"/>
        <end position="23"/>
    </location>
</feature>
<organism evidence="3 4">
    <name type="scientific">Hymenobacter setariae</name>
    <dbReference type="NCBI Taxonomy" id="2594794"/>
    <lineage>
        <taxon>Bacteria</taxon>
        <taxon>Pseudomonadati</taxon>
        <taxon>Bacteroidota</taxon>
        <taxon>Cytophagia</taxon>
        <taxon>Cytophagales</taxon>
        <taxon>Hymenobacteraceae</taxon>
        <taxon>Hymenobacter</taxon>
    </lineage>
</organism>
<evidence type="ECO:0008006" key="5">
    <source>
        <dbReference type="Google" id="ProtNLM"/>
    </source>
</evidence>
<dbReference type="Proteomes" id="UP000317624">
    <property type="component" value="Unassembled WGS sequence"/>
</dbReference>
<dbReference type="AlphaFoldDB" id="A0A558BYT4"/>
<evidence type="ECO:0000256" key="1">
    <source>
        <dbReference type="SAM" id="MobiDB-lite"/>
    </source>
</evidence>
<protein>
    <recommendedName>
        <fullName evidence="5">Tetratricopeptide repeat protein</fullName>
    </recommendedName>
</protein>
<gene>
    <name evidence="3" type="ORF">FNT36_09475</name>
</gene>
<keyword evidence="2" id="KW-0732">Signal</keyword>
<accession>A0A558BYT4</accession>
<comment type="caution">
    <text evidence="3">The sequence shown here is derived from an EMBL/GenBank/DDBJ whole genome shotgun (WGS) entry which is preliminary data.</text>
</comment>
<reference evidence="3 4" key="1">
    <citation type="submission" date="2019-07" db="EMBL/GenBank/DDBJ databases">
        <title>Hymenobacter sp. straun FUR1 Genome sequencing and assembly.</title>
        <authorList>
            <person name="Chhetri G."/>
        </authorList>
    </citation>
    <scope>NUCLEOTIDE SEQUENCE [LARGE SCALE GENOMIC DNA]</scope>
    <source>
        <strain evidence="3 4">Fur1</strain>
    </source>
</reference>
<evidence type="ECO:0000313" key="3">
    <source>
        <dbReference type="EMBL" id="TVT41652.1"/>
    </source>
</evidence>
<keyword evidence="4" id="KW-1185">Reference proteome</keyword>
<dbReference type="EMBL" id="VMRJ01000002">
    <property type="protein sequence ID" value="TVT41652.1"/>
    <property type="molecule type" value="Genomic_DNA"/>
</dbReference>
<name>A0A558BYT4_9BACT</name>
<dbReference type="Gene3D" id="1.25.40.10">
    <property type="entry name" value="Tetratricopeptide repeat domain"/>
    <property type="match status" value="1"/>
</dbReference>
<feature type="region of interest" description="Disordered" evidence="1">
    <location>
        <begin position="49"/>
        <end position="73"/>
    </location>
</feature>
<proteinExistence type="predicted"/>